<dbReference type="Gramene" id="Psat07G0444800-T1">
    <property type="protein sequence ID" value="KAI5388787.1"/>
    <property type="gene ID" value="KIW84_074448"/>
</dbReference>
<dbReference type="Gene3D" id="3.50.30.30">
    <property type="match status" value="1"/>
</dbReference>
<comment type="caution">
    <text evidence="18">The sequence shown here is derived from an EMBL/GenBank/DDBJ whole genome shotgun (WGS) entry which is preliminary data.</text>
</comment>
<evidence type="ECO:0000256" key="1">
    <source>
        <dbReference type="ARBA" id="ARBA00002076"/>
    </source>
</evidence>
<dbReference type="EMBL" id="JAMSHJ010000007">
    <property type="protein sequence ID" value="KAI5388787.1"/>
    <property type="molecule type" value="Genomic_DNA"/>
</dbReference>
<feature type="domain" description="PA" evidence="15">
    <location>
        <begin position="388"/>
        <end position="462"/>
    </location>
</feature>
<name>A0A9D4VSU6_PEA</name>
<evidence type="ECO:0000259" key="15">
    <source>
        <dbReference type="Pfam" id="PF02225"/>
    </source>
</evidence>
<reference evidence="18 19" key="1">
    <citation type="journal article" date="2022" name="Nat. Genet.">
        <title>Improved pea reference genome and pan-genome highlight genomic features and evolutionary characteristics.</title>
        <authorList>
            <person name="Yang T."/>
            <person name="Liu R."/>
            <person name="Luo Y."/>
            <person name="Hu S."/>
            <person name="Wang D."/>
            <person name="Wang C."/>
            <person name="Pandey M.K."/>
            <person name="Ge S."/>
            <person name="Xu Q."/>
            <person name="Li N."/>
            <person name="Li G."/>
            <person name="Huang Y."/>
            <person name="Saxena R.K."/>
            <person name="Ji Y."/>
            <person name="Li M."/>
            <person name="Yan X."/>
            <person name="He Y."/>
            <person name="Liu Y."/>
            <person name="Wang X."/>
            <person name="Xiang C."/>
            <person name="Varshney R.K."/>
            <person name="Ding H."/>
            <person name="Gao S."/>
            <person name="Zong X."/>
        </authorList>
    </citation>
    <scope>NUCLEOTIDE SEQUENCE [LARGE SCALE GENOMIC DNA]</scope>
    <source>
        <strain evidence="18 19">cv. Zhongwan 6</strain>
    </source>
</reference>
<keyword evidence="9 12" id="KW-0720">Serine protease</keyword>
<dbReference type="Pfam" id="PF05922">
    <property type="entry name" value="Inhibitor_I9"/>
    <property type="match status" value="1"/>
</dbReference>
<dbReference type="InterPro" id="IPR003137">
    <property type="entry name" value="PA_domain"/>
</dbReference>
<evidence type="ECO:0000259" key="17">
    <source>
        <dbReference type="Pfam" id="PF17766"/>
    </source>
</evidence>
<dbReference type="OrthoDB" id="29072at2759"/>
<evidence type="ECO:0000256" key="10">
    <source>
        <dbReference type="ARBA" id="ARBA00023180"/>
    </source>
</evidence>
<feature type="domain" description="Subtilisin-like protease fibronectin type-III" evidence="17">
    <location>
        <begin position="659"/>
        <end position="754"/>
    </location>
</feature>
<evidence type="ECO:0000256" key="5">
    <source>
        <dbReference type="ARBA" id="ARBA00022525"/>
    </source>
</evidence>
<feature type="chain" id="PRO_5038427597" evidence="13">
    <location>
        <begin position="23"/>
        <end position="759"/>
    </location>
</feature>
<evidence type="ECO:0000256" key="2">
    <source>
        <dbReference type="ARBA" id="ARBA00004271"/>
    </source>
</evidence>
<evidence type="ECO:0000313" key="19">
    <source>
        <dbReference type="Proteomes" id="UP001058974"/>
    </source>
</evidence>
<dbReference type="Gene3D" id="3.30.70.80">
    <property type="entry name" value="Peptidase S8 propeptide/proteinase inhibitor I9"/>
    <property type="match status" value="1"/>
</dbReference>
<dbReference type="GO" id="GO:0009610">
    <property type="term" value="P:response to symbiotic fungus"/>
    <property type="evidence" value="ECO:0007669"/>
    <property type="project" value="UniProtKB-ARBA"/>
</dbReference>
<comment type="subcellular location">
    <subcellularLocation>
        <location evidence="2">Secreted</location>
        <location evidence="2">Extracellular space</location>
        <location evidence="2">Apoplast</location>
    </subcellularLocation>
</comment>
<keyword evidence="7 13" id="KW-0732">Signal</keyword>
<dbReference type="CDD" id="cd04852">
    <property type="entry name" value="Peptidases_S8_3"/>
    <property type="match status" value="1"/>
</dbReference>
<dbReference type="AlphaFoldDB" id="A0A9D4VSU6"/>
<evidence type="ECO:0000256" key="12">
    <source>
        <dbReference type="PROSITE-ProRule" id="PRU01240"/>
    </source>
</evidence>
<evidence type="ECO:0000256" key="7">
    <source>
        <dbReference type="ARBA" id="ARBA00022729"/>
    </source>
</evidence>
<dbReference type="InterPro" id="IPR036852">
    <property type="entry name" value="Peptidase_S8/S53_dom_sf"/>
</dbReference>
<dbReference type="Gene3D" id="2.60.40.2310">
    <property type="match status" value="1"/>
</dbReference>
<dbReference type="GO" id="GO:0048046">
    <property type="term" value="C:apoplast"/>
    <property type="evidence" value="ECO:0007669"/>
    <property type="project" value="UniProtKB-SubCell"/>
</dbReference>
<evidence type="ECO:0000256" key="8">
    <source>
        <dbReference type="ARBA" id="ARBA00022801"/>
    </source>
</evidence>
<feature type="active site" description="Charge relay system" evidence="11 12">
    <location>
        <position position="215"/>
    </location>
</feature>
<comment type="function">
    <text evidence="1">Required for arbuscular mycorrhiza (AM) development during AM symbiosis with AM fungi (e.g. Glomeromycota intraradices).</text>
</comment>
<keyword evidence="8 12" id="KW-0378">Hydrolase</keyword>
<evidence type="ECO:0000256" key="9">
    <source>
        <dbReference type="ARBA" id="ARBA00022825"/>
    </source>
</evidence>
<evidence type="ECO:0000256" key="11">
    <source>
        <dbReference type="PIRSR" id="PIRSR615500-1"/>
    </source>
</evidence>
<evidence type="ECO:0000259" key="16">
    <source>
        <dbReference type="Pfam" id="PF05922"/>
    </source>
</evidence>
<dbReference type="InterPro" id="IPR015500">
    <property type="entry name" value="Peptidase_S8_subtilisin-rel"/>
</dbReference>
<gene>
    <name evidence="18" type="ORF">KIW84_074448</name>
</gene>
<dbReference type="PROSITE" id="PS00138">
    <property type="entry name" value="SUBTILASE_SER"/>
    <property type="match status" value="1"/>
</dbReference>
<keyword evidence="6 12" id="KW-0645">Protease</keyword>
<feature type="signal peptide" evidence="13">
    <location>
        <begin position="1"/>
        <end position="22"/>
    </location>
</feature>
<feature type="domain" description="Inhibitor I9" evidence="16">
    <location>
        <begin position="28"/>
        <end position="106"/>
    </location>
</feature>
<sequence>MGFTTVLILTFLLFIGYTLVNGSTPKHYIIYMGDHSHPNTESVIRANHEILASVTGSLSDAKATALHHYSKSFRGFSAMITSDQANKLAEYDSVVSVFESKMSKLHTTHSWDFLRLGIVYNSNHIAMDSTSNVIVGVIDSGVWPESESFSDYGIGSVPEKFKGECVTGDNFTLANCNNKIIGARFYSKGFEAESGPLEDVVGKVFFRSARDSDGHGTHTASTIAGSIVVNASLFGIAKGTARGGAPSARLSIYKACWFGFCSDADVLSAMDDAIHDGVDILSLSLGPNPPQPNYFEDAVSVGAFHAFQKGILVSASAGNSVFPRTACNVAPWILTVAASTLDREFSSNIYLGNSKVLKGFSLNPIKMEHSHGLIHGSSAAASGVSATNASFCKNNTLDPTLINGKIVICTIENFTDKRQEKSIIVKQGGGVGMILIDHNAKEVGFQFVIPSTLIGQDAVEELEAYINTDKNPIAKIYPTITVVGTKPAPEAAAFSSMGPNIITPDIIKPDITGPGLNILAAWSPVATEATVEQRSVDYNIISGTSMSCPHISAVAAIIKSYHPTWSPAAIMSAIMTTATVIDNTNHLIGRDPNGTQTTPFDYGSGHINPLASLNPGLVYDFDSQDALDFLCSNGASPSQLKNITGELTQCQKSPTPSYNFNYPSIGVSNLNGSLSVYRTVTYYGQEPAVYVASVENPSGVSVKVTPVGLKFSKTGQRLTFRIDLIPFKNSNGNFVFGALTWKNGRQNVRSPIGVNVVSI</sequence>
<keyword evidence="4" id="KW-0052">Apoplast</keyword>
<accession>A0A9D4VSU6</accession>
<keyword evidence="10" id="KW-0325">Glycoprotein</keyword>
<dbReference type="InterPro" id="IPR041469">
    <property type="entry name" value="Subtilisin-like_FN3"/>
</dbReference>
<evidence type="ECO:0000256" key="13">
    <source>
        <dbReference type="SAM" id="SignalP"/>
    </source>
</evidence>
<dbReference type="Proteomes" id="UP001058974">
    <property type="component" value="Chromosome 7"/>
</dbReference>
<dbReference type="Pfam" id="PF17766">
    <property type="entry name" value="fn3_6"/>
    <property type="match status" value="1"/>
</dbReference>
<dbReference type="CDD" id="cd02120">
    <property type="entry name" value="PA_subtilisin_like"/>
    <property type="match status" value="1"/>
</dbReference>
<dbReference type="InterPro" id="IPR000209">
    <property type="entry name" value="Peptidase_S8/S53_dom"/>
</dbReference>
<keyword evidence="5" id="KW-0964">Secreted</keyword>
<dbReference type="PROSITE" id="PS51892">
    <property type="entry name" value="SUBTILASE"/>
    <property type="match status" value="1"/>
</dbReference>
<dbReference type="FunFam" id="3.40.50.200:FF:000006">
    <property type="entry name" value="Subtilisin-like protease SBT1.5"/>
    <property type="match status" value="1"/>
</dbReference>
<evidence type="ECO:0000256" key="4">
    <source>
        <dbReference type="ARBA" id="ARBA00022523"/>
    </source>
</evidence>
<evidence type="ECO:0000313" key="18">
    <source>
        <dbReference type="EMBL" id="KAI5388787.1"/>
    </source>
</evidence>
<evidence type="ECO:0000259" key="14">
    <source>
        <dbReference type="Pfam" id="PF00082"/>
    </source>
</evidence>
<dbReference type="GO" id="GO:0006508">
    <property type="term" value="P:proteolysis"/>
    <property type="evidence" value="ECO:0007669"/>
    <property type="project" value="UniProtKB-KW"/>
</dbReference>
<dbReference type="InterPro" id="IPR034197">
    <property type="entry name" value="Peptidases_S8_3"/>
</dbReference>
<organism evidence="18 19">
    <name type="scientific">Pisum sativum</name>
    <name type="common">Garden pea</name>
    <name type="synonym">Lathyrus oleraceus</name>
    <dbReference type="NCBI Taxonomy" id="3888"/>
    <lineage>
        <taxon>Eukaryota</taxon>
        <taxon>Viridiplantae</taxon>
        <taxon>Streptophyta</taxon>
        <taxon>Embryophyta</taxon>
        <taxon>Tracheophyta</taxon>
        <taxon>Spermatophyta</taxon>
        <taxon>Magnoliopsida</taxon>
        <taxon>eudicotyledons</taxon>
        <taxon>Gunneridae</taxon>
        <taxon>Pentapetalae</taxon>
        <taxon>rosids</taxon>
        <taxon>fabids</taxon>
        <taxon>Fabales</taxon>
        <taxon>Fabaceae</taxon>
        <taxon>Papilionoideae</taxon>
        <taxon>50 kb inversion clade</taxon>
        <taxon>NPAAA clade</taxon>
        <taxon>Hologalegina</taxon>
        <taxon>IRL clade</taxon>
        <taxon>Fabeae</taxon>
        <taxon>Lathyrus</taxon>
    </lineage>
</organism>
<dbReference type="SUPFAM" id="SSF52743">
    <property type="entry name" value="Subtilisin-like"/>
    <property type="match status" value="1"/>
</dbReference>
<dbReference type="Pfam" id="PF00082">
    <property type="entry name" value="Peptidase_S8"/>
    <property type="match status" value="1"/>
</dbReference>
<dbReference type="PRINTS" id="PR00723">
    <property type="entry name" value="SUBTILISIN"/>
</dbReference>
<dbReference type="Gene3D" id="3.40.50.200">
    <property type="entry name" value="Peptidase S8/S53 domain"/>
    <property type="match status" value="1"/>
</dbReference>
<dbReference type="InterPro" id="IPR023828">
    <property type="entry name" value="Peptidase_S8_Ser-AS"/>
</dbReference>
<proteinExistence type="inferred from homology"/>
<keyword evidence="19" id="KW-1185">Reference proteome</keyword>
<feature type="active site" description="Charge relay system" evidence="11 12">
    <location>
        <position position="545"/>
    </location>
</feature>
<evidence type="ECO:0000256" key="3">
    <source>
        <dbReference type="ARBA" id="ARBA00011073"/>
    </source>
</evidence>
<dbReference type="Pfam" id="PF02225">
    <property type="entry name" value="PA"/>
    <property type="match status" value="1"/>
</dbReference>
<dbReference type="InterPro" id="IPR037045">
    <property type="entry name" value="S8pro/Inhibitor_I9_sf"/>
</dbReference>
<dbReference type="InterPro" id="IPR045051">
    <property type="entry name" value="SBT"/>
</dbReference>
<dbReference type="GO" id="GO:0004252">
    <property type="term" value="F:serine-type endopeptidase activity"/>
    <property type="evidence" value="ECO:0007669"/>
    <property type="project" value="UniProtKB-UniRule"/>
</dbReference>
<dbReference type="InterPro" id="IPR010259">
    <property type="entry name" value="S8pro/Inhibitor_I9"/>
</dbReference>
<feature type="domain" description="Peptidase S8/S53" evidence="14">
    <location>
        <begin position="131"/>
        <end position="604"/>
    </location>
</feature>
<dbReference type="GO" id="GO:0009609">
    <property type="term" value="P:response to symbiotic bacterium"/>
    <property type="evidence" value="ECO:0007669"/>
    <property type="project" value="UniProtKB-ARBA"/>
</dbReference>
<evidence type="ECO:0000256" key="6">
    <source>
        <dbReference type="ARBA" id="ARBA00022670"/>
    </source>
</evidence>
<protein>
    <submittedName>
        <fullName evidence="18">Uncharacterized protein</fullName>
    </submittedName>
</protein>
<dbReference type="PANTHER" id="PTHR10795">
    <property type="entry name" value="PROPROTEIN CONVERTASE SUBTILISIN/KEXIN"/>
    <property type="match status" value="1"/>
</dbReference>
<feature type="active site" description="Charge relay system" evidence="11 12">
    <location>
        <position position="139"/>
    </location>
</feature>
<comment type="similarity">
    <text evidence="3 12">Belongs to the peptidase S8 family.</text>
</comment>